<protein>
    <submittedName>
        <fullName evidence="2">Uncharacterized protein</fullName>
    </submittedName>
</protein>
<evidence type="ECO:0000313" key="3">
    <source>
        <dbReference type="Proteomes" id="UP000663862"/>
    </source>
</evidence>
<evidence type="ECO:0000313" key="2">
    <source>
        <dbReference type="EMBL" id="CAF4525298.1"/>
    </source>
</evidence>
<dbReference type="Proteomes" id="UP000663862">
    <property type="component" value="Unassembled WGS sequence"/>
</dbReference>
<dbReference type="AlphaFoldDB" id="A0A820WZH4"/>
<dbReference type="EMBL" id="CAJOBQ010001910">
    <property type="protein sequence ID" value="CAF4525298.1"/>
    <property type="molecule type" value="Genomic_DNA"/>
</dbReference>
<proteinExistence type="predicted"/>
<evidence type="ECO:0000256" key="1">
    <source>
        <dbReference type="SAM" id="MobiDB-lite"/>
    </source>
</evidence>
<reference evidence="2" key="1">
    <citation type="submission" date="2021-02" db="EMBL/GenBank/DDBJ databases">
        <authorList>
            <person name="Nowell W R."/>
        </authorList>
    </citation>
    <scope>NUCLEOTIDE SEQUENCE</scope>
</reference>
<name>A0A820WZH4_9BILA</name>
<comment type="caution">
    <text evidence="2">The sequence shown here is derived from an EMBL/GenBank/DDBJ whole genome shotgun (WGS) entry which is preliminary data.</text>
</comment>
<gene>
    <name evidence="2" type="ORF">TSG867_LOCUS22873</name>
</gene>
<organism evidence="2 3">
    <name type="scientific">Rotaria socialis</name>
    <dbReference type="NCBI Taxonomy" id="392032"/>
    <lineage>
        <taxon>Eukaryota</taxon>
        <taxon>Metazoa</taxon>
        <taxon>Spiralia</taxon>
        <taxon>Gnathifera</taxon>
        <taxon>Rotifera</taxon>
        <taxon>Eurotatoria</taxon>
        <taxon>Bdelloidea</taxon>
        <taxon>Philodinida</taxon>
        <taxon>Philodinidae</taxon>
        <taxon>Rotaria</taxon>
    </lineage>
</organism>
<sequence>MKATIGQEKQQRIQQSSMTTGQLSPVSSSNFSPLMVASFNENLDTQSTGFETDRKSYTSVISSDPPIINASRPKTKIYTHKICEAKYVESEPVEKILSTITIQPIVTLNQHEVKHFNE</sequence>
<accession>A0A820WZH4</accession>
<feature type="region of interest" description="Disordered" evidence="1">
    <location>
        <begin position="1"/>
        <end position="28"/>
    </location>
</feature>
<feature type="compositionally biased region" description="Polar residues" evidence="1">
    <location>
        <begin position="12"/>
        <end position="28"/>
    </location>
</feature>